<comment type="caution">
    <text evidence="3">The sequence shown here is derived from an EMBL/GenBank/DDBJ whole genome shotgun (WGS) entry which is preliminary data.</text>
</comment>
<dbReference type="PANTHER" id="PTHR43313">
    <property type="entry name" value="SHORT-CHAIN DEHYDROGENASE/REDUCTASE FAMILY 9C"/>
    <property type="match status" value="1"/>
</dbReference>
<feature type="transmembrane region" description="Helical" evidence="2">
    <location>
        <begin position="6"/>
        <end position="23"/>
    </location>
</feature>
<organism evidence="3 4">
    <name type="scientific">Diploscapter pachys</name>
    <dbReference type="NCBI Taxonomy" id="2018661"/>
    <lineage>
        <taxon>Eukaryota</taxon>
        <taxon>Metazoa</taxon>
        <taxon>Ecdysozoa</taxon>
        <taxon>Nematoda</taxon>
        <taxon>Chromadorea</taxon>
        <taxon>Rhabditida</taxon>
        <taxon>Rhabditina</taxon>
        <taxon>Rhabditomorpha</taxon>
        <taxon>Rhabditoidea</taxon>
        <taxon>Rhabditidae</taxon>
        <taxon>Diploscapter</taxon>
    </lineage>
</organism>
<dbReference type="PROSITE" id="PS00061">
    <property type="entry name" value="ADH_SHORT"/>
    <property type="match status" value="1"/>
</dbReference>
<evidence type="ECO:0000313" key="3">
    <source>
        <dbReference type="EMBL" id="PAV68829.1"/>
    </source>
</evidence>
<dbReference type="InterPro" id="IPR020904">
    <property type="entry name" value="Sc_DH/Rdtase_CS"/>
</dbReference>
<reference evidence="3 4" key="1">
    <citation type="journal article" date="2017" name="Curr. Biol.">
        <title>Genome architecture and evolution of a unichromosomal asexual nematode.</title>
        <authorList>
            <person name="Fradin H."/>
            <person name="Zegar C."/>
            <person name="Gutwein M."/>
            <person name="Lucas J."/>
            <person name="Kovtun M."/>
            <person name="Corcoran D."/>
            <person name="Baugh L.R."/>
            <person name="Kiontke K."/>
            <person name="Gunsalus K."/>
            <person name="Fitch D.H."/>
            <person name="Piano F."/>
        </authorList>
    </citation>
    <scope>NUCLEOTIDE SEQUENCE [LARGE SCALE GENOMIC DNA]</scope>
    <source>
        <strain evidence="3">PF1309</strain>
    </source>
</reference>
<gene>
    <name evidence="3" type="ORF">WR25_03551</name>
</gene>
<keyword evidence="2" id="KW-0812">Transmembrane</keyword>
<dbReference type="AlphaFoldDB" id="A0A2A2K4V4"/>
<dbReference type="EMBL" id="LIAE01009682">
    <property type="protein sequence ID" value="PAV68829.1"/>
    <property type="molecule type" value="Genomic_DNA"/>
</dbReference>
<evidence type="ECO:0000313" key="4">
    <source>
        <dbReference type="Proteomes" id="UP000218231"/>
    </source>
</evidence>
<sequence length="383" mass="44272">MTDLLYYAFLAIVLYFLLKRLILEHIYLSYRGKYVFITGCDTGFGRRLAIKLLQLGVNVFAGCYTTKGRESLEQECKENHELLGELHTIRVDVTCYKSVEQARQTVEELLKKKETLLWSIVNNAGIFSTFGPDDWCTMREYELSINVNTMGAIRVCHEFKPLLKQSQGRIITMGSTAGRLHGRYVTPYVTAKFALEAYMDCLRLELRPYNIGVHILEPGAFKTELLNEHAHKARIDTIWSNLPEKTKLEYGEEYKRNFEIAWQMGLNFIANPNLDWVVDTYTHALFSWWPRLRYSPGWDAMFIFVPISILPTGLQDNILSLMYSLQPGPKLQPDFLEKKPSNSQSMHLLNRLLHVFILSFSLLSVWKSSESRRDSTAQSNQTN</sequence>
<dbReference type="STRING" id="2018661.A0A2A2K4V4"/>
<dbReference type="GO" id="GO:0016491">
    <property type="term" value="F:oxidoreductase activity"/>
    <property type="evidence" value="ECO:0007669"/>
    <property type="project" value="UniProtKB-KW"/>
</dbReference>
<dbReference type="GO" id="GO:0008202">
    <property type="term" value="P:steroid metabolic process"/>
    <property type="evidence" value="ECO:0007669"/>
    <property type="project" value="TreeGrafter"/>
</dbReference>
<protein>
    <submittedName>
        <fullName evidence="3">Uncharacterized protein</fullName>
    </submittedName>
</protein>
<dbReference type="PANTHER" id="PTHR43313:SF1">
    <property type="entry name" value="3BETA-HYDROXYSTEROID DEHYDROGENASE DHS-16"/>
    <property type="match status" value="1"/>
</dbReference>
<dbReference type="Proteomes" id="UP000218231">
    <property type="component" value="Unassembled WGS sequence"/>
</dbReference>
<evidence type="ECO:0000256" key="1">
    <source>
        <dbReference type="ARBA" id="ARBA00023002"/>
    </source>
</evidence>
<dbReference type="InterPro" id="IPR036291">
    <property type="entry name" value="NAD(P)-bd_dom_sf"/>
</dbReference>
<name>A0A2A2K4V4_9BILA</name>
<keyword evidence="4" id="KW-1185">Reference proteome</keyword>
<dbReference type="OrthoDB" id="2102561at2759"/>
<keyword evidence="2" id="KW-0472">Membrane</keyword>
<accession>A0A2A2K4V4</accession>
<dbReference type="InterPro" id="IPR002347">
    <property type="entry name" value="SDR_fam"/>
</dbReference>
<dbReference type="PRINTS" id="PR00081">
    <property type="entry name" value="GDHRDH"/>
</dbReference>
<proteinExistence type="predicted"/>
<keyword evidence="1" id="KW-0560">Oxidoreductase</keyword>
<dbReference type="Pfam" id="PF00106">
    <property type="entry name" value="adh_short"/>
    <property type="match status" value="1"/>
</dbReference>
<evidence type="ECO:0000256" key="2">
    <source>
        <dbReference type="SAM" id="Phobius"/>
    </source>
</evidence>
<keyword evidence="2" id="KW-1133">Transmembrane helix</keyword>
<dbReference type="SUPFAM" id="SSF51735">
    <property type="entry name" value="NAD(P)-binding Rossmann-fold domains"/>
    <property type="match status" value="1"/>
</dbReference>
<dbReference type="Gene3D" id="3.40.50.720">
    <property type="entry name" value="NAD(P)-binding Rossmann-like Domain"/>
    <property type="match status" value="1"/>
</dbReference>